<dbReference type="PRINTS" id="PR00032">
    <property type="entry name" value="HTHARAC"/>
</dbReference>
<dbReference type="InterPro" id="IPR009057">
    <property type="entry name" value="Homeodomain-like_sf"/>
</dbReference>
<name>A0A6N8JEG8_9BACT</name>
<dbReference type="PANTHER" id="PTHR43280">
    <property type="entry name" value="ARAC-FAMILY TRANSCRIPTIONAL REGULATOR"/>
    <property type="match status" value="1"/>
</dbReference>
<reference evidence="5 6" key="1">
    <citation type="submission" date="2019-12" db="EMBL/GenBank/DDBJ databases">
        <title>The draft genomic sequence of strain Chitinophaga oryziterrae JCM 16595.</title>
        <authorList>
            <person name="Zhang X."/>
        </authorList>
    </citation>
    <scope>NUCLEOTIDE SEQUENCE [LARGE SCALE GENOMIC DNA]</scope>
    <source>
        <strain evidence="5 6">JCM 16595</strain>
    </source>
</reference>
<proteinExistence type="predicted"/>
<feature type="domain" description="HTH araC/xylS-type" evidence="4">
    <location>
        <begin position="236"/>
        <end position="334"/>
    </location>
</feature>
<dbReference type="PROSITE" id="PS01124">
    <property type="entry name" value="HTH_ARAC_FAMILY_2"/>
    <property type="match status" value="1"/>
</dbReference>
<dbReference type="InterPro" id="IPR018060">
    <property type="entry name" value="HTH_AraC"/>
</dbReference>
<dbReference type="Gene3D" id="1.10.10.60">
    <property type="entry name" value="Homeodomain-like"/>
    <property type="match status" value="2"/>
</dbReference>
<dbReference type="SUPFAM" id="SSF46689">
    <property type="entry name" value="Homeodomain-like"/>
    <property type="match status" value="2"/>
</dbReference>
<dbReference type="SMART" id="SM00342">
    <property type="entry name" value="HTH_ARAC"/>
    <property type="match status" value="1"/>
</dbReference>
<evidence type="ECO:0000256" key="1">
    <source>
        <dbReference type="ARBA" id="ARBA00023015"/>
    </source>
</evidence>
<dbReference type="PANTHER" id="PTHR43280:SF2">
    <property type="entry name" value="HTH-TYPE TRANSCRIPTIONAL REGULATOR EXSA"/>
    <property type="match status" value="1"/>
</dbReference>
<dbReference type="Pfam" id="PF12833">
    <property type="entry name" value="HTH_18"/>
    <property type="match status" value="1"/>
</dbReference>
<evidence type="ECO:0000256" key="2">
    <source>
        <dbReference type="ARBA" id="ARBA00023125"/>
    </source>
</evidence>
<evidence type="ECO:0000313" key="5">
    <source>
        <dbReference type="EMBL" id="MVT43607.1"/>
    </source>
</evidence>
<keyword evidence="3" id="KW-0804">Transcription</keyword>
<evidence type="ECO:0000256" key="3">
    <source>
        <dbReference type="ARBA" id="ARBA00023163"/>
    </source>
</evidence>
<protein>
    <submittedName>
        <fullName evidence="5">Helix-turn-helix domain-containing protein</fullName>
    </submittedName>
</protein>
<gene>
    <name evidence="5" type="ORF">GO495_23625</name>
</gene>
<keyword evidence="2" id="KW-0238">DNA-binding</keyword>
<accession>A0A6N8JEG8</accession>
<dbReference type="GO" id="GO:0043565">
    <property type="term" value="F:sequence-specific DNA binding"/>
    <property type="evidence" value="ECO:0007669"/>
    <property type="project" value="InterPro"/>
</dbReference>
<sequence>MNNMISSQYPSALQFGIPAKMHTHIKVSTQLPDHYRQYRIAVPAETKYVEAPFGSYITQEIRDPEWAISWQQCFIKERVRLRPSAVHPMLVMYCILKGNVPCRLQGQGKLMLIEKEYGVYYIPSQSQNIADLKTGNYEMICISFSPAFFSRFITRHPSFEDIYQQQLKQARRGTMLPAIRMDNCDLKVLNELRHCPAEGPERKVFIQEKLNELLTFYFNALTPKYLQNGDLAKKLRQVCVYIQNHYHQSLSIAELSKHAGMHINTFERAFKELLGTSPRGYIEHLRMKKAAGLLLQTSLSIKDISLNTGYSGANYFTAVFRKRYRCSPREYRKNRLS</sequence>
<dbReference type="InterPro" id="IPR018062">
    <property type="entry name" value="HTH_AraC-typ_CS"/>
</dbReference>
<dbReference type="InterPro" id="IPR020449">
    <property type="entry name" value="Tscrpt_reg_AraC-type_HTH"/>
</dbReference>
<keyword evidence="1" id="KW-0805">Transcription regulation</keyword>
<keyword evidence="6" id="KW-1185">Reference proteome</keyword>
<organism evidence="5 6">
    <name type="scientific">Chitinophaga oryziterrae</name>
    <dbReference type="NCBI Taxonomy" id="1031224"/>
    <lineage>
        <taxon>Bacteria</taxon>
        <taxon>Pseudomonadati</taxon>
        <taxon>Bacteroidota</taxon>
        <taxon>Chitinophagia</taxon>
        <taxon>Chitinophagales</taxon>
        <taxon>Chitinophagaceae</taxon>
        <taxon>Chitinophaga</taxon>
    </lineage>
</organism>
<dbReference type="Proteomes" id="UP000468388">
    <property type="component" value="Unassembled WGS sequence"/>
</dbReference>
<dbReference type="PROSITE" id="PS00041">
    <property type="entry name" value="HTH_ARAC_FAMILY_1"/>
    <property type="match status" value="1"/>
</dbReference>
<evidence type="ECO:0000313" key="6">
    <source>
        <dbReference type="Proteomes" id="UP000468388"/>
    </source>
</evidence>
<evidence type="ECO:0000259" key="4">
    <source>
        <dbReference type="PROSITE" id="PS01124"/>
    </source>
</evidence>
<dbReference type="AlphaFoldDB" id="A0A6N8JEG8"/>
<comment type="caution">
    <text evidence="5">The sequence shown here is derived from an EMBL/GenBank/DDBJ whole genome shotgun (WGS) entry which is preliminary data.</text>
</comment>
<dbReference type="GO" id="GO:0003700">
    <property type="term" value="F:DNA-binding transcription factor activity"/>
    <property type="evidence" value="ECO:0007669"/>
    <property type="project" value="InterPro"/>
</dbReference>
<dbReference type="EMBL" id="WRXO01000008">
    <property type="protein sequence ID" value="MVT43607.1"/>
    <property type="molecule type" value="Genomic_DNA"/>
</dbReference>